<protein>
    <submittedName>
        <fullName evidence="1">Uncharacterized protein</fullName>
    </submittedName>
</protein>
<evidence type="ECO:0000313" key="2">
    <source>
        <dbReference type="Proteomes" id="UP000016935"/>
    </source>
</evidence>
<accession>R0JPE7</accession>
<dbReference type="EMBL" id="KB908833">
    <property type="protein sequence ID" value="EOA83058.1"/>
    <property type="molecule type" value="Genomic_DNA"/>
</dbReference>
<reference evidence="1 2" key="1">
    <citation type="journal article" date="2012" name="PLoS Pathog.">
        <title>Diverse lifestyles and strategies of plant pathogenesis encoded in the genomes of eighteen Dothideomycetes fungi.</title>
        <authorList>
            <person name="Ohm R.A."/>
            <person name="Feau N."/>
            <person name="Henrissat B."/>
            <person name="Schoch C.L."/>
            <person name="Horwitz B.A."/>
            <person name="Barry K.W."/>
            <person name="Condon B.J."/>
            <person name="Copeland A.C."/>
            <person name="Dhillon B."/>
            <person name="Glaser F."/>
            <person name="Hesse C.N."/>
            <person name="Kosti I."/>
            <person name="LaButti K."/>
            <person name="Lindquist E.A."/>
            <person name="Lucas S."/>
            <person name="Salamov A.A."/>
            <person name="Bradshaw R.E."/>
            <person name="Ciuffetti L."/>
            <person name="Hamelin R.C."/>
            <person name="Kema G.H.J."/>
            <person name="Lawrence C."/>
            <person name="Scott J.A."/>
            <person name="Spatafora J.W."/>
            <person name="Turgeon B.G."/>
            <person name="de Wit P.J.G.M."/>
            <person name="Zhong S."/>
            <person name="Goodwin S.B."/>
            <person name="Grigoriev I.V."/>
        </authorList>
    </citation>
    <scope>NUCLEOTIDE SEQUENCE [LARGE SCALE GENOMIC DNA]</scope>
    <source>
        <strain evidence="2">28A</strain>
    </source>
</reference>
<name>R0JPE7_EXST2</name>
<keyword evidence="2" id="KW-1185">Reference proteome</keyword>
<gene>
    <name evidence="1" type="ORF">SETTUDRAFT_164557</name>
</gene>
<dbReference type="GeneID" id="19399168"/>
<dbReference type="Proteomes" id="UP000016935">
    <property type="component" value="Unassembled WGS sequence"/>
</dbReference>
<dbReference type="RefSeq" id="XP_008028900.1">
    <property type="nucleotide sequence ID" value="XM_008030709.1"/>
</dbReference>
<dbReference type="AlphaFoldDB" id="R0JPE7"/>
<organism evidence="1 2">
    <name type="scientific">Exserohilum turcicum (strain 28A)</name>
    <name type="common">Northern leaf blight fungus</name>
    <name type="synonym">Setosphaeria turcica</name>
    <dbReference type="NCBI Taxonomy" id="671987"/>
    <lineage>
        <taxon>Eukaryota</taxon>
        <taxon>Fungi</taxon>
        <taxon>Dikarya</taxon>
        <taxon>Ascomycota</taxon>
        <taxon>Pezizomycotina</taxon>
        <taxon>Dothideomycetes</taxon>
        <taxon>Pleosporomycetidae</taxon>
        <taxon>Pleosporales</taxon>
        <taxon>Pleosporineae</taxon>
        <taxon>Pleosporaceae</taxon>
        <taxon>Exserohilum</taxon>
    </lineage>
</organism>
<reference evidence="1 2" key="2">
    <citation type="journal article" date="2013" name="PLoS Genet.">
        <title>Comparative genome structure, secondary metabolite, and effector coding capacity across Cochliobolus pathogens.</title>
        <authorList>
            <person name="Condon B.J."/>
            <person name="Leng Y."/>
            <person name="Wu D."/>
            <person name="Bushley K.E."/>
            <person name="Ohm R.A."/>
            <person name="Otillar R."/>
            <person name="Martin J."/>
            <person name="Schackwitz W."/>
            <person name="Grimwood J."/>
            <person name="MohdZainudin N."/>
            <person name="Xue C."/>
            <person name="Wang R."/>
            <person name="Manning V.A."/>
            <person name="Dhillon B."/>
            <person name="Tu Z.J."/>
            <person name="Steffenson B.J."/>
            <person name="Salamov A."/>
            <person name="Sun H."/>
            <person name="Lowry S."/>
            <person name="LaButti K."/>
            <person name="Han J."/>
            <person name="Copeland A."/>
            <person name="Lindquist E."/>
            <person name="Barry K."/>
            <person name="Schmutz J."/>
            <person name="Baker S.E."/>
            <person name="Ciuffetti L.M."/>
            <person name="Grigoriev I.V."/>
            <person name="Zhong S."/>
            <person name="Turgeon B.G."/>
        </authorList>
    </citation>
    <scope>NUCLEOTIDE SEQUENCE [LARGE SCALE GENOMIC DNA]</scope>
    <source>
        <strain evidence="2">28A</strain>
    </source>
</reference>
<evidence type="ECO:0000313" key="1">
    <source>
        <dbReference type="EMBL" id="EOA83058.1"/>
    </source>
</evidence>
<dbReference type="HOGENOM" id="CLU_2924180_0_0_1"/>
<proteinExistence type="predicted"/>
<sequence>MTALDKQAISVPYVQGAATYSPQLIPIQQTPQAAQVSVSAPPSMVLLKCKKTIACLHCMEQ</sequence>